<dbReference type="InterPro" id="IPR001296">
    <property type="entry name" value="Glyco_trans_1"/>
</dbReference>
<dbReference type="CDD" id="cd03794">
    <property type="entry name" value="GT4_WbuB-like"/>
    <property type="match status" value="1"/>
</dbReference>
<evidence type="ECO:0000259" key="1">
    <source>
        <dbReference type="Pfam" id="PF00534"/>
    </source>
</evidence>
<reference evidence="3 4" key="1">
    <citation type="submission" date="2020-08" db="EMBL/GenBank/DDBJ databases">
        <title>Cohnella phylogeny.</title>
        <authorList>
            <person name="Dunlap C."/>
        </authorList>
    </citation>
    <scope>NUCLEOTIDE SEQUENCE [LARGE SCALE GENOMIC DNA]</scope>
    <source>
        <strain evidence="3 4">DSM 25239</strain>
    </source>
</reference>
<dbReference type="GO" id="GO:0016757">
    <property type="term" value="F:glycosyltransferase activity"/>
    <property type="evidence" value="ECO:0007669"/>
    <property type="project" value="InterPro"/>
</dbReference>
<sequence>MPNKLLIYSLNFAPELTGIGKYNGEMAEWLARQGYEVRVISAPPYYPAWKVAEGYSSYAYRKENWKGIRVYRCPVWVPGRVTGLKRLFHLASFALSSLPVLFRQMWWKPDVCVVIEPPLAISPFAVLLTRLFGVKAWLHVQDFEVDAAFELGILPDKPKLKKAVLGVEKRLMKRFSVVSSISEPMVAKLRAKGVPEERIRLFPNWVDTSQVFPLPSRNSSFREPFGLRPDDFVALYSGNMGEKQGLELVLEAAELLKPFDAIRFVLCGEGSAKAKLMREAEARGLDNVRFLPLQPVEKLNDLLNMADLHLLVQKSHASDLVMPSKLTGMLASGRPIVATAAENSAVHRVMNESRSGIVVPPEEPVPLADAVLKLFWAGNDRAAFGRNGRRFAVDHLGMDSILGRFMQSVQTLKGSKGKRELRAQDLEAVPGGLPDSRTGE</sequence>
<evidence type="ECO:0000313" key="3">
    <source>
        <dbReference type="EMBL" id="MBB6692866.1"/>
    </source>
</evidence>
<keyword evidence="4" id="KW-1185">Reference proteome</keyword>
<dbReference type="EMBL" id="JACJVR010000060">
    <property type="protein sequence ID" value="MBB6692866.1"/>
    <property type="molecule type" value="Genomic_DNA"/>
</dbReference>
<dbReference type="RefSeq" id="WP_185136855.1">
    <property type="nucleotide sequence ID" value="NZ_BORM01000001.1"/>
</dbReference>
<dbReference type="AlphaFoldDB" id="A0A841TX82"/>
<dbReference type="SUPFAM" id="SSF53756">
    <property type="entry name" value="UDP-Glycosyltransferase/glycogen phosphorylase"/>
    <property type="match status" value="1"/>
</dbReference>
<comment type="caution">
    <text evidence="3">The sequence shown here is derived from an EMBL/GenBank/DDBJ whole genome shotgun (WGS) entry which is preliminary data.</text>
</comment>
<dbReference type="Pfam" id="PF00534">
    <property type="entry name" value="Glycos_transf_1"/>
    <property type="match status" value="1"/>
</dbReference>
<dbReference type="Gene3D" id="3.40.50.2000">
    <property type="entry name" value="Glycogen Phosphorylase B"/>
    <property type="match status" value="2"/>
</dbReference>
<feature type="domain" description="Glycosyl transferase family 1" evidence="1">
    <location>
        <begin position="221"/>
        <end position="390"/>
    </location>
</feature>
<accession>A0A841TX82</accession>
<protein>
    <submittedName>
        <fullName evidence="3">Glycosyltransferase WbuB</fullName>
    </submittedName>
</protein>
<dbReference type="Proteomes" id="UP000553776">
    <property type="component" value="Unassembled WGS sequence"/>
</dbReference>
<evidence type="ECO:0000313" key="4">
    <source>
        <dbReference type="Proteomes" id="UP000553776"/>
    </source>
</evidence>
<dbReference type="NCBIfam" id="NF007640">
    <property type="entry name" value="PRK10307.1"/>
    <property type="match status" value="1"/>
</dbReference>
<dbReference type="PANTHER" id="PTHR12526:SF633">
    <property type="entry name" value="COLANIC ACID BIOSYNTHESIS GLYCOSYL TRANSFERASE WCAI-RELATED"/>
    <property type="match status" value="1"/>
</dbReference>
<dbReference type="InterPro" id="IPR028098">
    <property type="entry name" value="Glyco_trans_4-like_N"/>
</dbReference>
<dbReference type="Pfam" id="PF13579">
    <property type="entry name" value="Glyco_trans_4_4"/>
    <property type="match status" value="1"/>
</dbReference>
<dbReference type="PANTHER" id="PTHR12526">
    <property type="entry name" value="GLYCOSYLTRANSFERASE"/>
    <property type="match status" value="1"/>
</dbReference>
<name>A0A841TX82_9BACL</name>
<organism evidence="3 4">
    <name type="scientific">Cohnella xylanilytica</name>
    <dbReference type="NCBI Taxonomy" id="557555"/>
    <lineage>
        <taxon>Bacteria</taxon>
        <taxon>Bacillati</taxon>
        <taxon>Bacillota</taxon>
        <taxon>Bacilli</taxon>
        <taxon>Bacillales</taxon>
        <taxon>Paenibacillaceae</taxon>
        <taxon>Cohnella</taxon>
    </lineage>
</organism>
<gene>
    <name evidence="3" type="ORF">H7B90_15760</name>
</gene>
<feature type="domain" description="Glycosyltransferase subfamily 4-like N-terminal" evidence="2">
    <location>
        <begin position="17"/>
        <end position="205"/>
    </location>
</feature>
<keyword evidence="3" id="KW-0808">Transferase</keyword>
<proteinExistence type="predicted"/>
<evidence type="ECO:0000259" key="2">
    <source>
        <dbReference type="Pfam" id="PF13579"/>
    </source>
</evidence>